<name>A0A426XU34_ENSVE</name>
<dbReference type="Proteomes" id="UP000287651">
    <property type="component" value="Unassembled WGS sequence"/>
</dbReference>
<sequence length="99" mass="11104">MDKELQHQCRASIGDELHSQLETLRNDFRYTLSARLALTGRGTADALYVIVCRRQATHRLITNGDGGILITNGDGGILTLDIWSWNFYLTLKPLTPFLA</sequence>
<dbReference type="AlphaFoldDB" id="A0A426XU34"/>
<dbReference type="EMBL" id="AMZH03017440">
    <property type="protein sequence ID" value="RRT43004.1"/>
    <property type="molecule type" value="Genomic_DNA"/>
</dbReference>
<gene>
    <name evidence="1" type="ORF">B296_00010796</name>
</gene>
<protein>
    <submittedName>
        <fullName evidence="1">Uncharacterized protein</fullName>
    </submittedName>
</protein>
<evidence type="ECO:0000313" key="1">
    <source>
        <dbReference type="EMBL" id="RRT43004.1"/>
    </source>
</evidence>
<accession>A0A426XU34</accession>
<comment type="caution">
    <text evidence="1">The sequence shown here is derived from an EMBL/GenBank/DDBJ whole genome shotgun (WGS) entry which is preliminary data.</text>
</comment>
<evidence type="ECO:0000313" key="2">
    <source>
        <dbReference type="Proteomes" id="UP000287651"/>
    </source>
</evidence>
<organism evidence="1 2">
    <name type="scientific">Ensete ventricosum</name>
    <name type="common">Abyssinian banana</name>
    <name type="synonym">Musa ensete</name>
    <dbReference type="NCBI Taxonomy" id="4639"/>
    <lineage>
        <taxon>Eukaryota</taxon>
        <taxon>Viridiplantae</taxon>
        <taxon>Streptophyta</taxon>
        <taxon>Embryophyta</taxon>
        <taxon>Tracheophyta</taxon>
        <taxon>Spermatophyta</taxon>
        <taxon>Magnoliopsida</taxon>
        <taxon>Liliopsida</taxon>
        <taxon>Zingiberales</taxon>
        <taxon>Musaceae</taxon>
        <taxon>Ensete</taxon>
    </lineage>
</organism>
<reference evidence="1 2" key="1">
    <citation type="journal article" date="2014" name="Agronomy (Basel)">
        <title>A Draft Genome Sequence for Ensete ventricosum, the Drought-Tolerant Tree Against Hunger.</title>
        <authorList>
            <person name="Harrison J."/>
            <person name="Moore K.A."/>
            <person name="Paszkiewicz K."/>
            <person name="Jones T."/>
            <person name="Grant M."/>
            <person name="Ambacheew D."/>
            <person name="Muzemil S."/>
            <person name="Studholme D.J."/>
        </authorList>
    </citation>
    <scope>NUCLEOTIDE SEQUENCE [LARGE SCALE GENOMIC DNA]</scope>
</reference>
<proteinExistence type="predicted"/>